<dbReference type="RefSeq" id="WP_090113218.1">
    <property type="nucleotide sequence ID" value="NZ_JAPDHZ010000002.1"/>
</dbReference>
<accession>A0A9X4KCY6</accession>
<name>A0A9X4KCY6_9BACL</name>
<dbReference type="AlphaFoldDB" id="A0A9X4KCY6"/>
<evidence type="ECO:0000313" key="2">
    <source>
        <dbReference type="Proteomes" id="UP001153387"/>
    </source>
</evidence>
<organism evidence="1 2">
    <name type="scientific">Cohnella ginsengisoli</name>
    <dbReference type="NCBI Taxonomy" id="425004"/>
    <lineage>
        <taxon>Bacteria</taxon>
        <taxon>Bacillati</taxon>
        <taxon>Bacillota</taxon>
        <taxon>Bacilli</taxon>
        <taxon>Bacillales</taxon>
        <taxon>Paenibacillaceae</taxon>
        <taxon>Cohnella</taxon>
    </lineage>
</organism>
<evidence type="ECO:0000313" key="1">
    <source>
        <dbReference type="EMBL" id="MDG0789839.1"/>
    </source>
</evidence>
<comment type="caution">
    <text evidence="1">The sequence shown here is derived from an EMBL/GenBank/DDBJ whole genome shotgun (WGS) entry which is preliminary data.</text>
</comment>
<evidence type="ECO:0008006" key="3">
    <source>
        <dbReference type="Google" id="ProtNLM"/>
    </source>
</evidence>
<keyword evidence="2" id="KW-1185">Reference proteome</keyword>
<dbReference type="Gene3D" id="2.40.50.1020">
    <property type="entry name" value="LytTr DNA-binding domain"/>
    <property type="match status" value="1"/>
</dbReference>
<sequence>MDAAMNLYDQFEPRNDCYFFRIGAQGQICCHGRNYTIKKRMTAEQAEALTRDALFVRITSDCYVNVAKITYVTDNAVYFGDGPALNHMLPVPKRKQHLIRQGISQLQGLRISV</sequence>
<proteinExistence type="predicted"/>
<dbReference type="EMBL" id="JAPDHZ010000002">
    <property type="protein sequence ID" value="MDG0789839.1"/>
    <property type="molecule type" value="Genomic_DNA"/>
</dbReference>
<gene>
    <name evidence="1" type="ORF">OMP38_02495</name>
</gene>
<reference evidence="1 2" key="1">
    <citation type="submission" date="2022-10" db="EMBL/GenBank/DDBJ databases">
        <title>Comparative genomic analysis of Cohnella hashimotonis sp. nov., isolated from the International Space Station.</title>
        <authorList>
            <person name="Simpson A."/>
            <person name="Venkateswaran K."/>
        </authorList>
    </citation>
    <scope>NUCLEOTIDE SEQUENCE [LARGE SCALE GENOMIC DNA]</scope>
    <source>
        <strain evidence="1 2">DSM 18997</strain>
    </source>
</reference>
<dbReference type="Proteomes" id="UP001153387">
    <property type="component" value="Unassembled WGS sequence"/>
</dbReference>
<protein>
    <recommendedName>
        <fullName evidence="3">HTH LytTR-type domain-containing protein</fullName>
    </recommendedName>
</protein>